<protein>
    <submittedName>
        <fullName evidence="1">Uncharacterized protein</fullName>
    </submittedName>
</protein>
<dbReference type="AlphaFoldDB" id="X1PU97"/>
<gene>
    <name evidence="1" type="ORF">S06H3_41652</name>
</gene>
<name>X1PU97_9ZZZZ</name>
<accession>X1PU97</accession>
<reference evidence="1" key="1">
    <citation type="journal article" date="2014" name="Front. Microbiol.">
        <title>High frequency of phylogenetically diverse reductive dehalogenase-homologous genes in deep subseafloor sedimentary metagenomes.</title>
        <authorList>
            <person name="Kawai M."/>
            <person name="Futagami T."/>
            <person name="Toyoda A."/>
            <person name="Takaki Y."/>
            <person name="Nishi S."/>
            <person name="Hori S."/>
            <person name="Arai W."/>
            <person name="Tsubouchi T."/>
            <person name="Morono Y."/>
            <person name="Uchiyama I."/>
            <person name="Ito T."/>
            <person name="Fujiyama A."/>
            <person name="Inagaki F."/>
            <person name="Takami H."/>
        </authorList>
    </citation>
    <scope>NUCLEOTIDE SEQUENCE</scope>
    <source>
        <strain evidence="1">Expedition CK06-06</strain>
    </source>
</reference>
<evidence type="ECO:0000313" key="1">
    <source>
        <dbReference type="EMBL" id="GAI46091.1"/>
    </source>
</evidence>
<feature type="non-terminal residue" evidence="1">
    <location>
        <position position="1"/>
    </location>
</feature>
<dbReference type="EMBL" id="BARV01025694">
    <property type="protein sequence ID" value="GAI46091.1"/>
    <property type="molecule type" value="Genomic_DNA"/>
</dbReference>
<comment type="caution">
    <text evidence="1">The sequence shown here is derived from an EMBL/GenBank/DDBJ whole genome shotgun (WGS) entry which is preliminary data.</text>
</comment>
<proteinExistence type="predicted"/>
<organism evidence="1">
    <name type="scientific">marine sediment metagenome</name>
    <dbReference type="NCBI Taxonomy" id="412755"/>
    <lineage>
        <taxon>unclassified sequences</taxon>
        <taxon>metagenomes</taxon>
        <taxon>ecological metagenomes</taxon>
    </lineage>
</organism>
<sequence length="38" mass="4353">GAMTYEQAIEEVRARTPIGREVMTSYQGLLRELTRRLG</sequence>